<reference evidence="1 2" key="1">
    <citation type="submission" date="2021-03" db="EMBL/GenBank/DDBJ databases">
        <title>Antimicrobial resistance genes in bacteria isolated from Japanese honey, and their potential for conferring macrolide and lincosamide resistance in the American foulbrood pathogen Paenibacillus larvae.</title>
        <authorList>
            <person name="Okamoto M."/>
            <person name="Kumagai M."/>
            <person name="Kanamori H."/>
            <person name="Takamatsu D."/>
        </authorList>
    </citation>
    <scope>NUCLEOTIDE SEQUENCE [LARGE SCALE GENOMIC DNA]</scope>
    <source>
        <strain evidence="1 2">J1TS3</strain>
    </source>
</reference>
<dbReference type="EMBL" id="BOQT01000018">
    <property type="protein sequence ID" value="GIN22605.1"/>
    <property type="molecule type" value="Genomic_DNA"/>
</dbReference>
<comment type="caution">
    <text evidence="1">The sequence shown here is derived from an EMBL/GenBank/DDBJ whole genome shotgun (WGS) entry which is preliminary data.</text>
</comment>
<dbReference type="Proteomes" id="UP000680279">
    <property type="component" value="Unassembled WGS sequence"/>
</dbReference>
<organism evidence="1 2">
    <name type="scientific">Siminovitchia fordii</name>
    <dbReference type="NCBI Taxonomy" id="254759"/>
    <lineage>
        <taxon>Bacteria</taxon>
        <taxon>Bacillati</taxon>
        <taxon>Bacillota</taxon>
        <taxon>Bacilli</taxon>
        <taxon>Bacillales</taxon>
        <taxon>Bacillaceae</taxon>
        <taxon>Siminovitchia</taxon>
    </lineage>
</organism>
<evidence type="ECO:0000313" key="1">
    <source>
        <dbReference type="EMBL" id="GIN22605.1"/>
    </source>
</evidence>
<keyword evidence="2" id="KW-1185">Reference proteome</keyword>
<accession>A0ABQ4KBR0</accession>
<protein>
    <submittedName>
        <fullName evidence="1">Uncharacterized protein</fullName>
    </submittedName>
</protein>
<proteinExistence type="predicted"/>
<sequence>MEMELFNTLEEYKKLETGLYFRLIDDEKMEIEKAEELVEGFTDFYERTLKLGKYLDEEAYVNKDTYLIKRYKGLDSYLKLNIIYEYDNNLVLCETTSSMILLVPKEYIEAYQN</sequence>
<name>A0ABQ4KBR0_9BACI</name>
<dbReference type="RefSeq" id="WP_212963721.1">
    <property type="nucleotide sequence ID" value="NZ_BOQT01000018.1"/>
</dbReference>
<gene>
    <name evidence="1" type="ORF">J1TS3_37390</name>
</gene>
<evidence type="ECO:0000313" key="2">
    <source>
        <dbReference type="Proteomes" id="UP000680279"/>
    </source>
</evidence>